<dbReference type="NCBIfam" id="NF033788">
    <property type="entry name" value="HTH_metalloreg"/>
    <property type="match status" value="1"/>
</dbReference>
<dbReference type="InterPro" id="IPR025714">
    <property type="entry name" value="Methyltranfer_dom"/>
</dbReference>
<dbReference type="Pfam" id="PF01022">
    <property type="entry name" value="HTH_5"/>
    <property type="match status" value="1"/>
</dbReference>
<dbReference type="InterPro" id="IPR029063">
    <property type="entry name" value="SAM-dependent_MTases_sf"/>
</dbReference>
<evidence type="ECO:0000259" key="5">
    <source>
        <dbReference type="PROSITE" id="PS50987"/>
    </source>
</evidence>
<keyword evidence="1" id="KW-0059">Arsenical resistance</keyword>
<keyword evidence="3" id="KW-0238">DNA-binding</keyword>
<dbReference type="InterPro" id="IPR036390">
    <property type="entry name" value="WH_DNA-bd_sf"/>
</dbReference>
<protein>
    <submittedName>
        <fullName evidence="6">ArsR family transcriptional regulator</fullName>
    </submittedName>
</protein>
<proteinExistence type="predicted"/>
<dbReference type="PROSITE" id="PS50987">
    <property type="entry name" value="HTH_ARSR_2"/>
    <property type="match status" value="1"/>
</dbReference>
<dbReference type="EMBL" id="NFZT01000001">
    <property type="protein sequence ID" value="OWV32414.1"/>
    <property type="molecule type" value="Genomic_DNA"/>
</dbReference>
<dbReference type="AlphaFoldDB" id="A0A219B2L1"/>
<dbReference type="Pfam" id="PF13847">
    <property type="entry name" value="Methyltransf_31"/>
    <property type="match status" value="1"/>
</dbReference>
<dbReference type="GO" id="GO:0003677">
    <property type="term" value="F:DNA binding"/>
    <property type="evidence" value="ECO:0007669"/>
    <property type="project" value="UniProtKB-KW"/>
</dbReference>
<keyword evidence="2" id="KW-0805">Transcription regulation</keyword>
<sequence length="314" mass="35126">MFRPMIAGPDLFRALGDETRLRILHLVRQLELTVGDLTRVLGQSQPRVSRHVRILAEAGLLERNREGAWVFVRYAESELAARVADVIDLLPSQEEDTARLNDLRSEQLEASTSYFNAQAETWDRFRRLHVADDEVERRIVALLSERPVGRLLDIGTGTGRMLELLANKADSALGIDRSVDMLRAARAKLDSLGLGNCAVRQGDMHSLPSLERGADTIIIHQALHFAERPSKAVDEAARVLSPGGRLLVVDFAPHDREELRSEHAHSRLGFADETLCHWMRRAGLEPLDPEHLKGTLTVTIWTADKPAIETRKVA</sequence>
<evidence type="ECO:0000256" key="4">
    <source>
        <dbReference type="ARBA" id="ARBA00023163"/>
    </source>
</evidence>
<dbReference type="InterPro" id="IPR051081">
    <property type="entry name" value="HTH_MetalResp_TranReg"/>
</dbReference>
<gene>
    <name evidence="6" type="ORF">B5C34_02405</name>
</gene>
<comment type="caution">
    <text evidence="6">The sequence shown here is derived from an EMBL/GenBank/DDBJ whole genome shotgun (WGS) entry which is preliminary data.</text>
</comment>
<dbReference type="InterPro" id="IPR011991">
    <property type="entry name" value="ArsR-like_HTH"/>
</dbReference>
<dbReference type="PANTHER" id="PTHR33154">
    <property type="entry name" value="TRANSCRIPTIONAL REGULATOR, ARSR FAMILY"/>
    <property type="match status" value="1"/>
</dbReference>
<dbReference type="RefSeq" id="WP_088711210.1">
    <property type="nucleotide sequence ID" value="NZ_NFZT01000001.1"/>
</dbReference>
<dbReference type="SUPFAM" id="SSF46785">
    <property type="entry name" value="Winged helix' DNA-binding domain"/>
    <property type="match status" value="1"/>
</dbReference>
<evidence type="ECO:0000313" key="7">
    <source>
        <dbReference type="Proteomes" id="UP000198462"/>
    </source>
</evidence>
<dbReference type="Gene3D" id="1.10.10.10">
    <property type="entry name" value="Winged helix-like DNA-binding domain superfamily/Winged helix DNA-binding domain"/>
    <property type="match status" value="1"/>
</dbReference>
<keyword evidence="7" id="KW-1185">Reference proteome</keyword>
<dbReference type="SUPFAM" id="SSF53335">
    <property type="entry name" value="S-adenosyl-L-methionine-dependent methyltransferases"/>
    <property type="match status" value="1"/>
</dbReference>
<dbReference type="GO" id="GO:0003700">
    <property type="term" value="F:DNA-binding transcription factor activity"/>
    <property type="evidence" value="ECO:0007669"/>
    <property type="project" value="InterPro"/>
</dbReference>
<organism evidence="6 7">
    <name type="scientific">Pacificimonas flava</name>
    <dbReference type="NCBI Taxonomy" id="1234595"/>
    <lineage>
        <taxon>Bacteria</taxon>
        <taxon>Pseudomonadati</taxon>
        <taxon>Pseudomonadota</taxon>
        <taxon>Alphaproteobacteria</taxon>
        <taxon>Sphingomonadales</taxon>
        <taxon>Sphingosinicellaceae</taxon>
        <taxon>Pacificimonas</taxon>
    </lineage>
</organism>
<dbReference type="CDD" id="cd00090">
    <property type="entry name" value="HTH_ARSR"/>
    <property type="match status" value="1"/>
</dbReference>
<dbReference type="InterPro" id="IPR001845">
    <property type="entry name" value="HTH_ArsR_DNA-bd_dom"/>
</dbReference>
<feature type="domain" description="HTH arsR-type" evidence="5">
    <location>
        <begin position="1"/>
        <end position="94"/>
    </location>
</feature>
<name>A0A219B2L1_9SPHN</name>
<dbReference type="InterPro" id="IPR036388">
    <property type="entry name" value="WH-like_DNA-bd_sf"/>
</dbReference>
<reference evidence="7" key="1">
    <citation type="submission" date="2017-05" db="EMBL/GenBank/DDBJ databases">
        <authorList>
            <person name="Lin X."/>
        </authorList>
    </citation>
    <scope>NUCLEOTIDE SEQUENCE [LARGE SCALE GENOMIC DNA]</scope>
    <source>
        <strain evidence="7">JLT2012</strain>
    </source>
</reference>
<dbReference type="PRINTS" id="PR00778">
    <property type="entry name" value="HTHARSR"/>
</dbReference>
<evidence type="ECO:0000256" key="3">
    <source>
        <dbReference type="ARBA" id="ARBA00023125"/>
    </source>
</evidence>
<keyword evidence="4" id="KW-0804">Transcription</keyword>
<dbReference type="GO" id="GO:0046685">
    <property type="term" value="P:response to arsenic-containing substance"/>
    <property type="evidence" value="ECO:0007669"/>
    <property type="project" value="UniProtKB-KW"/>
</dbReference>
<dbReference type="Proteomes" id="UP000198462">
    <property type="component" value="Unassembled WGS sequence"/>
</dbReference>
<dbReference type="CDD" id="cd02440">
    <property type="entry name" value="AdoMet_MTases"/>
    <property type="match status" value="1"/>
</dbReference>
<dbReference type="PANTHER" id="PTHR33154:SF18">
    <property type="entry name" value="ARSENICAL RESISTANCE OPERON REPRESSOR"/>
    <property type="match status" value="1"/>
</dbReference>
<dbReference type="OrthoDB" id="9789575at2"/>
<dbReference type="Gene3D" id="3.40.50.150">
    <property type="entry name" value="Vaccinia Virus protein VP39"/>
    <property type="match status" value="1"/>
</dbReference>
<evidence type="ECO:0000256" key="1">
    <source>
        <dbReference type="ARBA" id="ARBA00022849"/>
    </source>
</evidence>
<dbReference type="SMART" id="SM00418">
    <property type="entry name" value="HTH_ARSR"/>
    <property type="match status" value="1"/>
</dbReference>
<evidence type="ECO:0000313" key="6">
    <source>
        <dbReference type="EMBL" id="OWV32414.1"/>
    </source>
</evidence>
<accession>A0A219B2L1</accession>
<evidence type="ECO:0000256" key="2">
    <source>
        <dbReference type="ARBA" id="ARBA00023015"/>
    </source>
</evidence>